<keyword evidence="3" id="KW-0309">Germination</keyword>
<comment type="similarity">
    <text evidence="2">Belongs to the GerABKC lipoprotein family.</text>
</comment>
<dbReference type="GO" id="GO:0016020">
    <property type="term" value="C:membrane"/>
    <property type="evidence" value="ECO:0007669"/>
    <property type="project" value="UniProtKB-SubCell"/>
</dbReference>
<dbReference type="InterPro" id="IPR008844">
    <property type="entry name" value="Spore_GerAC-like"/>
</dbReference>
<evidence type="ECO:0000256" key="7">
    <source>
        <dbReference type="ARBA" id="ARBA00023288"/>
    </source>
</evidence>
<dbReference type="PANTHER" id="PTHR35789:SF1">
    <property type="entry name" value="SPORE GERMINATION PROTEIN B3"/>
    <property type="match status" value="1"/>
</dbReference>
<proteinExistence type="inferred from homology"/>
<evidence type="ECO:0000313" key="10">
    <source>
        <dbReference type="EMBL" id="PKR77419.1"/>
    </source>
</evidence>
<comment type="caution">
    <text evidence="10">The sequence shown here is derived from an EMBL/GenBank/DDBJ whole genome shotgun (WGS) entry which is preliminary data.</text>
</comment>
<keyword evidence="5" id="KW-0472">Membrane</keyword>
<dbReference type="AlphaFoldDB" id="A0A2I0QSY0"/>
<evidence type="ECO:0000256" key="1">
    <source>
        <dbReference type="ARBA" id="ARBA00004635"/>
    </source>
</evidence>
<evidence type="ECO:0000256" key="5">
    <source>
        <dbReference type="ARBA" id="ARBA00023136"/>
    </source>
</evidence>
<keyword evidence="4" id="KW-0732">Signal</keyword>
<dbReference type="RefSeq" id="WP_101332247.1">
    <property type="nucleotide sequence ID" value="NZ_PJNH01000003.1"/>
</dbReference>
<gene>
    <name evidence="10" type="ORF">CEY16_11870</name>
</gene>
<evidence type="ECO:0000259" key="8">
    <source>
        <dbReference type="Pfam" id="PF05504"/>
    </source>
</evidence>
<dbReference type="InterPro" id="IPR057336">
    <property type="entry name" value="GerAC_N"/>
</dbReference>
<dbReference type="InterPro" id="IPR038501">
    <property type="entry name" value="Spore_GerAC_C_sf"/>
</dbReference>
<dbReference type="NCBIfam" id="TIGR02887">
    <property type="entry name" value="spore_ger_x_C"/>
    <property type="match status" value="1"/>
</dbReference>
<comment type="subcellular location">
    <subcellularLocation>
        <location evidence="1">Membrane</location>
        <topology evidence="1">Lipid-anchor</topology>
    </subcellularLocation>
</comment>
<dbReference type="InterPro" id="IPR046953">
    <property type="entry name" value="Spore_GerAC-like_C"/>
</dbReference>
<evidence type="ECO:0000256" key="2">
    <source>
        <dbReference type="ARBA" id="ARBA00007886"/>
    </source>
</evidence>
<evidence type="ECO:0000313" key="11">
    <source>
        <dbReference type="Proteomes" id="UP000243524"/>
    </source>
</evidence>
<dbReference type="Pfam" id="PF05504">
    <property type="entry name" value="Spore_GerAC"/>
    <property type="match status" value="1"/>
</dbReference>
<dbReference type="GO" id="GO:0009847">
    <property type="term" value="P:spore germination"/>
    <property type="evidence" value="ECO:0007669"/>
    <property type="project" value="InterPro"/>
</dbReference>
<dbReference type="Gene3D" id="3.30.300.210">
    <property type="entry name" value="Nutrient germinant receptor protein C, domain 3"/>
    <property type="match status" value="1"/>
</dbReference>
<keyword evidence="7" id="KW-0449">Lipoprotein</keyword>
<name>A0A2I0QSY0_9BACI</name>
<dbReference type="Pfam" id="PF25198">
    <property type="entry name" value="Spore_GerAC_N"/>
    <property type="match status" value="1"/>
</dbReference>
<accession>A0A2I0QSY0</accession>
<evidence type="ECO:0000256" key="4">
    <source>
        <dbReference type="ARBA" id="ARBA00022729"/>
    </source>
</evidence>
<dbReference type="EMBL" id="PJNH01000003">
    <property type="protein sequence ID" value="PKR77419.1"/>
    <property type="molecule type" value="Genomic_DNA"/>
</dbReference>
<evidence type="ECO:0000259" key="9">
    <source>
        <dbReference type="Pfam" id="PF25198"/>
    </source>
</evidence>
<keyword evidence="11" id="KW-1185">Reference proteome</keyword>
<dbReference type="Proteomes" id="UP000243524">
    <property type="component" value="Unassembled WGS sequence"/>
</dbReference>
<dbReference type="PROSITE" id="PS51257">
    <property type="entry name" value="PROKAR_LIPOPROTEIN"/>
    <property type="match status" value="1"/>
</dbReference>
<reference evidence="10 11" key="1">
    <citation type="submission" date="2017-06" db="EMBL/GenBank/DDBJ databases">
        <title>the draft geome sequence of Illustriluteabacillus marina B3227.</title>
        <authorList>
            <person name="He R.-H."/>
            <person name="Du Z.-J."/>
        </authorList>
    </citation>
    <scope>NUCLEOTIDE SEQUENCE [LARGE SCALE GENOMIC DNA]</scope>
    <source>
        <strain evidence="10 11">B3227</strain>
    </source>
</reference>
<evidence type="ECO:0000256" key="3">
    <source>
        <dbReference type="ARBA" id="ARBA00022544"/>
    </source>
</evidence>
<organism evidence="10 11">
    <name type="scientific">Halalkalibacillus sediminis</name>
    <dbReference type="NCBI Taxonomy" id="2018042"/>
    <lineage>
        <taxon>Bacteria</taxon>
        <taxon>Bacillati</taxon>
        <taxon>Bacillota</taxon>
        <taxon>Bacilli</taxon>
        <taxon>Bacillales</taxon>
        <taxon>Bacillaceae</taxon>
        <taxon>Halalkalibacillus</taxon>
    </lineage>
</organism>
<dbReference type="OrthoDB" id="2370124at2"/>
<keyword evidence="6" id="KW-0564">Palmitate</keyword>
<protein>
    <submittedName>
        <fullName evidence="10">Ger(X)C family spore germination protein</fullName>
    </submittedName>
</protein>
<evidence type="ECO:0000256" key="6">
    <source>
        <dbReference type="ARBA" id="ARBA00023139"/>
    </source>
</evidence>
<sequence>MKNSHKYISLIVCLFLLTGCWDQKPFKNKKIITTAAYDRSDSHNIETSVIIPSVTGGQESAQEEEIQLFNTKATTALALRNELDLMISKRIDPSVLEVILIGEELAKRDIYPMLDAFYRNPRSNLNSKVAIVKGKAGEALSQQVSNESNPSEYFLGLIHAAMESTHYSNDNLQLLCAELFEPGQDFVLPYLELDEQSKSVKYQGLGLFHGRSFTGEVLTSDEALLLMLMSGYKGKSARITRKLTDEHEDDFLNYITIDVMKSKRDIQYQLDEKKIMLDFTFTVKISEYPLDHLSETSTILNIKDDLKKILEEDMTKIFNKLQEANSDVFGLGRRAEAFHYNEWKDMNWEEDFSNLTIEPSIEVEIKHGGSLN</sequence>
<feature type="domain" description="Spore germination GerAC-like C-terminal" evidence="8">
    <location>
        <begin position="204"/>
        <end position="369"/>
    </location>
</feature>
<feature type="domain" description="Spore germination protein N-terminal" evidence="9">
    <location>
        <begin position="22"/>
        <end position="192"/>
    </location>
</feature>
<dbReference type="PANTHER" id="PTHR35789">
    <property type="entry name" value="SPORE GERMINATION PROTEIN B3"/>
    <property type="match status" value="1"/>
</dbReference>